<keyword evidence="9" id="KW-0812">Transmembrane</keyword>
<dbReference type="Gene3D" id="1.50.10.20">
    <property type="match status" value="1"/>
</dbReference>
<feature type="compositionally biased region" description="Low complexity" evidence="8">
    <location>
        <begin position="408"/>
        <end position="429"/>
    </location>
</feature>
<dbReference type="EMBL" id="QEAP01001239">
    <property type="protein sequence ID" value="TPX48895.1"/>
    <property type="molecule type" value="Genomic_DNA"/>
</dbReference>
<comment type="catalytic activity">
    <reaction evidence="1">
        <text>Random hydrolysis of (1-&gt;6)-alpha-D-mannosidic linkages in unbranched (1-&gt;6)-mannans.</text>
        <dbReference type="EC" id="3.2.1.101"/>
    </reaction>
</comment>
<dbReference type="SUPFAM" id="SSF48208">
    <property type="entry name" value="Six-hairpin glycosidases"/>
    <property type="match status" value="1"/>
</dbReference>
<keyword evidence="4 10" id="KW-0732">Signal</keyword>
<feature type="compositionally biased region" description="Basic and acidic residues" evidence="8">
    <location>
        <begin position="586"/>
        <end position="615"/>
    </location>
</feature>
<keyword evidence="7" id="KW-0326">Glycosidase</keyword>
<evidence type="ECO:0000256" key="1">
    <source>
        <dbReference type="ARBA" id="ARBA00001452"/>
    </source>
</evidence>
<comment type="caution">
    <text evidence="11">The sequence shown here is derived from an EMBL/GenBank/DDBJ whole genome shotgun (WGS) entry which is preliminary data.</text>
</comment>
<proteinExistence type="inferred from homology"/>
<gene>
    <name evidence="11" type="ORF">CcCBS67573_g10185</name>
</gene>
<reference evidence="11 12" key="1">
    <citation type="journal article" date="2019" name="Sci. Rep.">
        <title>Comparative genomics of chytrid fungi reveal insights into the obligate biotrophic and pathogenic lifestyle of Synchytrium endobioticum.</title>
        <authorList>
            <person name="van de Vossenberg B.T.L.H."/>
            <person name="Warris S."/>
            <person name="Nguyen H.D.T."/>
            <person name="van Gent-Pelzer M.P.E."/>
            <person name="Joly D.L."/>
            <person name="van de Geest H.C."/>
            <person name="Bonants P.J.M."/>
            <person name="Smith D.S."/>
            <person name="Levesque C.A."/>
            <person name="van der Lee T.A.J."/>
        </authorList>
    </citation>
    <scope>NUCLEOTIDE SEQUENCE [LARGE SCALE GENOMIC DNA]</scope>
    <source>
        <strain evidence="11 12">CBS 675.73</strain>
    </source>
</reference>
<dbReference type="AlphaFoldDB" id="A0A507DC63"/>
<keyword evidence="12" id="KW-1185">Reference proteome</keyword>
<feature type="region of interest" description="Disordered" evidence="8">
    <location>
        <begin position="494"/>
        <end position="741"/>
    </location>
</feature>
<dbReference type="STRING" id="246404.A0A507DC63"/>
<dbReference type="InterPro" id="IPR005198">
    <property type="entry name" value="Glyco_hydro_76"/>
</dbReference>
<keyword evidence="6" id="KW-0325">Glycoprotein</keyword>
<feature type="region of interest" description="Disordered" evidence="8">
    <location>
        <begin position="402"/>
        <end position="447"/>
    </location>
</feature>
<dbReference type="PANTHER" id="PTHR12145">
    <property type="entry name" value="MANNAN ENDO-1,6-ALPHA-MANNOSIDASE DCW1"/>
    <property type="match status" value="1"/>
</dbReference>
<dbReference type="GO" id="GO:0008496">
    <property type="term" value="F:mannan endo-1,6-alpha-mannosidase activity"/>
    <property type="evidence" value="ECO:0007669"/>
    <property type="project" value="UniProtKB-EC"/>
</dbReference>
<feature type="compositionally biased region" description="Basic and acidic residues" evidence="8">
    <location>
        <begin position="494"/>
        <end position="511"/>
    </location>
</feature>
<protein>
    <recommendedName>
        <fullName evidence="3">mannan endo-1,6-alpha-mannosidase</fullName>
        <ecNumber evidence="3">3.2.1.101</ecNumber>
    </recommendedName>
</protein>
<feature type="compositionally biased region" description="Low complexity" evidence="8">
    <location>
        <begin position="531"/>
        <end position="543"/>
    </location>
</feature>
<dbReference type="GO" id="GO:0009272">
    <property type="term" value="P:fungal-type cell wall biogenesis"/>
    <property type="evidence" value="ECO:0007669"/>
    <property type="project" value="TreeGrafter"/>
</dbReference>
<keyword evidence="9" id="KW-0472">Membrane</keyword>
<dbReference type="Proteomes" id="UP000320333">
    <property type="component" value="Unassembled WGS sequence"/>
</dbReference>
<organism evidence="11 12">
    <name type="scientific">Chytriomyces confervae</name>
    <dbReference type="NCBI Taxonomy" id="246404"/>
    <lineage>
        <taxon>Eukaryota</taxon>
        <taxon>Fungi</taxon>
        <taxon>Fungi incertae sedis</taxon>
        <taxon>Chytridiomycota</taxon>
        <taxon>Chytridiomycota incertae sedis</taxon>
        <taxon>Chytridiomycetes</taxon>
        <taxon>Chytridiales</taxon>
        <taxon>Chytriomycetaceae</taxon>
        <taxon>Chytriomyces</taxon>
    </lineage>
</organism>
<evidence type="ECO:0000256" key="5">
    <source>
        <dbReference type="ARBA" id="ARBA00022801"/>
    </source>
</evidence>
<evidence type="ECO:0000313" key="11">
    <source>
        <dbReference type="EMBL" id="TPX48895.1"/>
    </source>
</evidence>
<dbReference type="GO" id="GO:0016052">
    <property type="term" value="P:carbohydrate catabolic process"/>
    <property type="evidence" value="ECO:0007669"/>
    <property type="project" value="InterPro"/>
</dbReference>
<evidence type="ECO:0000256" key="2">
    <source>
        <dbReference type="ARBA" id="ARBA00009699"/>
    </source>
</evidence>
<feature type="compositionally biased region" description="Basic and acidic residues" evidence="8">
    <location>
        <begin position="624"/>
        <end position="655"/>
    </location>
</feature>
<feature type="transmembrane region" description="Helical" evidence="9">
    <location>
        <begin position="453"/>
        <end position="477"/>
    </location>
</feature>
<evidence type="ECO:0000256" key="4">
    <source>
        <dbReference type="ARBA" id="ARBA00022729"/>
    </source>
</evidence>
<accession>A0A507DC63</accession>
<feature type="signal peptide" evidence="10">
    <location>
        <begin position="1"/>
        <end position="15"/>
    </location>
</feature>
<evidence type="ECO:0000256" key="6">
    <source>
        <dbReference type="ARBA" id="ARBA00023180"/>
    </source>
</evidence>
<evidence type="ECO:0000313" key="12">
    <source>
        <dbReference type="Proteomes" id="UP000320333"/>
    </source>
</evidence>
<evidence type="ECO:0000256" key="3">
    <source>
        <dbReference type="ARBA" id="ARBA00012350"/>
    </source>
</evidence>
<keyword evidence="9" id="KW-1133">Transmembrane helix</keyword>
<evidence type="ECO:0000256" key="10">
    <source>
        <dbReference type="SAM" id="SignalP"/>
    </source>
</evidence>
<feature type="chain" id="PRO_5021215627" description="mannan endo-1,6-alpha-mannosidase" evidence="10">
    <location>
        <begin position="16"/>
        <end position="741"/>
    </location>
</feature>
<dbReference type="EC" id="3.2.1.101" evidence="3"/>
<comment type="similarity">
    <text evidence="2">Belongs to the glycosyl hydrolase 76 family.</text>
</comment>
<evidence type="ECO:0000256" key="9">
    <source>
        <dbReference type="SAM" id="Phobius"/>
    </source>
</evidence>
<name>A0A507DC63_9FUNG</name>
<keyword evidence="5" id="KW-0378">Hydrolase</keyword>
<feature type="compositionally biased region" description="Polar residues" evidence="8">
    <location>
        <begin position="430"/>
        <end position="447"/>
    </location>
</feature>
<dbReference type="Pfam" id="PF03663">
    <property type="entry name" value="Glyco_hydro_76"/>
    <property type="match status" value="1"/>
</dbReference>
<sequence length="741" mass="84063">MILALCCLLPAHALAAMSLDASSRSAVLAALKSAMPALQMYYDTNNGNNGAWRETYSDARHLVQWHESGLYWDFFYAYASLASDTTFTPFADRNIQLALGQYGNYISFLDNVSAAGGRWNDDIGWWGIAMVTAAEGSVNGVVAPGTAGFTPRYLDVASATHAEMYENWDDGCDGGIFWSRDRNAPKENDRYYKSSISNAQHLELGARLFALTGDTNYRLIADRVYTFMQKHLIDPATYDITDGIDNRDCSKSQWQFSYTTAEVLAALASLYKTTRETRYLDEAHKHFNHIVTNFLQSNILTDPICGPDSDCKDPTGFLWPVYKALAVLYTVTPDANIKSQIVSIMQTSSNFVFRTCNENWNCMRALNPSTDYTLSDGTNVRDQFETVAMLLALAVMTSSQPLPPLPSPVSSQAQVETTQPQQQQPATTAKSSMSANTAAVDASQTTPPSTANVGLIAGIVTVVILLAVLAAVGYWYWFIYRKKQMDSSEGFEQRDKLSDYKPNKPFHDRHSSLAPPVPAQRVRRPTRRDTSSIQTPTTQTQLSPDRRRNRATSLSVSPPPARARTRNLDRDVSPAVESPRRNPSRSRTDREPVTTRNNDRSNRQRDRSESRDRQEISPVRQRSRREQEDSRDYERKNDARREERAPRKQSSERRNRSSSIGPDENTRRRQREPEDSYEVPSRRGGEPERNRSKRDVSRDREDRSRSQGRRDDNTRERSRSQSTRTRTEDRQDRSRGDRQRR</sequence>
<evidence type="ECO:0000256" key="7">
    <source>
        <dbReference type="ARBA" id="ARBA00023295"/>
    </source>
</evidence>
<feature type="compositionally biased region" description="Basic and acidic residues" evidence="8">
    <location>
        <begin position="664"/>
        <end position="741"/>
    </location>
</feature>
<dbReference type="InterPro" id="IPR008928">
    <property type="entry name" value="6-hairpin_glycosidase_sf"/>
</dbReference>
<dbReference type="OrthoDB" id="9984024at2759"/>
<evidence type="ECO:0000256" key="8">
    <source>
        <dbReference type="SAM" id="MobiDB-lite"/>
    </source>
</evidence>
<dbReference type="PANTHER" id="PTHR12145:SF36">
    <property type="entry name" value="MANNAN ENDO-1,6-ALPHA-MANNOSIDASE DCW1"/>
    <property type="match status" value="1"/>
</dbReference>
<dbReference type="InterPro" id="IPR014480">
    <property type="entry name" value="Mannan-1_6-alpha_mannosidase"/>
</dbReference>